<dbReference type="InterPro" id="IPR035964">
    <property type="entry name" value="I/LWEQ_dom_sf"/>
</dbReference>
<dbReference type="GO" id="GO:0005737">
    <property type="term" value="C:cytoplasm"/>
    <property type="evidence" value="ECO:0007669"/>
    <property type="project" value="UniProtKB-SubCell"/>
</dbReference>
<evidence type="ECO:0000259" key="4">
    <source>
        <dbReference type="Pfam" id="PF21896"/>
    </source>
</evidence>
<evidence type="ECO:0000256" key="1">
    <source>
        <dbReference type="ARBA" id="ARBA00004496"/>
    </source>
</evidence>
<proteinExistence type="predicted"/>
<dbReference type="Pfam" id="PF21896">
    <property type="entry name" value="Talin_IBS2B"/>
    <property type="match status" value="2"/>
</dbReference>
<evidence type="ECO:0000313" key="5">
    <source>
        <dbReference type="EMBL" id="EKC17554.1"/>
    </source>
</evidence>
<dbReference type="InterPro" id="IPR054082">
    <property type="entry name" value="Talin_IBS2B"/>
</dbReference>
<dbReference type="Gene3D" id="1.20.1420.10">
    <property type="entry name" value="Talin, central domain"/>
    <property type="match status" value="1"/>
</dbReference>
<dbReference type="GO" id="GO:0005925">
    <property type="term" value="C:focal adhesion"/>
    <property type="evidence" value="ECO:0007669"/>
    <property type="project" value="TreeGrafter"/>
</dbReference>
<reference evidence="5" key="1">
    <citation type="journal article" date="2012" name="Nature">
        <title>The oyster genome reveals stress adaptation and complexity of shell formation.</title>
        <authorList>
            <person name="Zhang G."/>
            <person name="Fang X."/>
            <person name="Guo X."/>
            <person name="Li L."/>
            <person name="Luo R."/>
            <person name="Xu F."/>
            <person name="Yang P."/>
            <person name="Zhang L."/>
            <person name="Wang X."/>
            <person name="Qi H."/>
            <person name="Xiong Z."/>
            <person name="Que H."/>
            <person name="Xie Y."/>
            <person name="Holland P.W."/>
            <person name="Paps J."/>
            <person name="Zhu Y."/>
            <person name="Wu F."/>
            <person name="Chen Y."/>
            <person name="Wang J."/>
            <person name="Peng C."/>
            <person name="Meng J."/>
            <person name="Yang L."/>
            <person name="Liu J."/>
            <person name="Wen B."/>
            <person name="Zhang N."/>
            <person name="Huang Z."/>
            <person name="Zhu Q."/>
            <person name="Feng Y."/>
            <person name="Mount A."/>
            <person name="Hedgecock D."/>
            <person name="Xu Z."/>
            <person name="Liu Y."/>
            <person name="Domazet-Loso T."/>
            <person name="Du Y."/>
            <person name="Sun X."/>
            <person name="Zhang S."/>
            <person name="Liu B."/>
            <person name="Cheng P."/>
            <person name="Jiang X."/>
            <person name="Li J."/>
            <person name="Fan D."/>
            <person name="Wang W."/>
            <person name="Fu W."/>
            <person name="Wang T."/>
            <person name="Wang B."/>
            <person name="Zhang J."/>
            <person name="Peng Z."/>
            <person name="Li Y."/>
            <person name="Li N."/>
            <person name="Wang J."/>
            <person name="Chen M."/>
            <person name="He Y."/>
            <person name="Tan F."/>
            <person name="Song X."/>
            <person name="Zheng Q."/>
            <person name="Huang R."/>
            <person name="Yang H."/>
            <person name="Du X."/>
            <person name="Chen L."/>
            <person name="Yang M."/>
            <person name="Gaffney P.M."/>
            <person name="Wang S."/>
            <person name="Luo L."/>
            <person name="She Z."/>
            <person name="Ming Y."/>
            <person name="Huang W."/>
            <person name="Zhang S."/>
            <person name="Huang B."/>
            <person name="Zhang Y."/>
            <person name="Qu T."/>
            <person name="Ni P."/>
            <person name="Miao G."/>
            <person name="Wang J."/>
            <person name="Wang Q."/>
            <person name="Steinberg C.E."/>
            <person name="Wang H."/>
            <person name="Li N."/>
            <person name="Qian L."/>
            <person name="Zhang G."/>
            <person name="Li Y."/>
            <person name="Yang H."/>
            <person name="Liu X."/>
            <person name="Wang J."/>
            <person name="Yin Y."/>
            <person name="Wang J."/>
        </authorList>
    </citation>
    <scope>NUCLEOTIDE SEQUENCE [LARGE SCALE GENOMIC DNA]</scope>
    <source>
        <strain evidence="5">05x7-T-G4-1.051#20</strain>
    </source>
</reference>
<evidence type="ECO:0000256" key="2">
    <source>
        <dbReference type="ARBA" id="ARBA00022490"/>
    </source>
</evidence>
<dbReference type="Pfam" id="PF21865">
    <property type="entry name" value="TLN1-like_RS"/>
    <property type="match status" value="1"/>
</dbReference>
<dbReference type="InterPro" id="IPR054060">
    <property type="entry name" value="TLN1-like_RS"/>
</dbReference>
<dbReference type="SUPFAM" id="SSF47220">
    <property type="entry name" value="alpha-catenin/vinculin-like"/>
    <property type="match status" value="1"/>
</dbReference>
<dbReference type="InParanoid" id="K1PFH4"/>
<dbReference type="InterPro" id="IPR036723">
    <property type="entry name" value="Alpha-catenin/vinculin-like_sf"/>
</dbReference>
<dbReference type="AlphaFoldDB" id="K1PFH4"/>
<name>K1PFH4_MAGGI</name>
<dbReference type="GO" id="GO:0005178">
    <property type="term" value="F:integrin binding"/>
    <property type="evidence" value="ECO:0007669"/>
    <property type="project" value="TreeGrafter"/>
</dbReference>
<dbReference type="GO" id="GO:0005886">
    <property type="term" value="C:plasma membrane"/>
    <property type="evidence" value="ECO:0007669"/>
    <property type="project" value="TreeGrafter"/>
</dbReference>
<gene>
    <name evidence="5" type="ORF">CGI_10000591</name>
</gene>
<feature type="domain" description="Talin IBS2B" evidence="4">
    <location>
        <begin position="7"/>
        <end position="61"/>
    </location>
</feature>
<dbReference type="SUPFAM" id="SSF109885">
    <property type="entry name" value="I/LWEQ domain"/>
    <property type="match status" value="1"/>
</dbReference>
<sequence>MLKHALSVLSAATVVAKHTSALCNACRLASSKTSNPVAKRHFVQSAKDVANSTANLVKTIKLPKDLNDITDTIIQALDQDFTEENRQRCVEAAKPLTDAVDELTTFAPSPEFASMPAKISPEARKAKEPIVSAGKAMIDGACHMVTAAKQLAVNPKDPPTYQLYSNHSKSVSEAIKRLVSSIKTCLTIYTPGQRECDESIDKLNRSIRDLDQASLAAISQSLQQRTEKSLRKTDSLIEGLPDGYTIYVSSMY</sequence>
<dbReference type="PANTHER" id="PTHR19981">
    <property type="entry name" value="TALIN"/>
    <property type="match status" value="1"/>
</dbReference>
<dbReference type="Gene3D" id="1.20.120.230">
    <property type="entry name" value="Alpha-catenin/vinculin-like"/>
    <property type="match status" value="1"/>
</dbReference>
<dbReference type="HOGENOM" id="CLU_096610_0_0_1"/>
<evidence type="ECO:0000259" key="3">
    <source>
        <dbReference type="Pfam" id="PF21865"/>
    </source>
</evidence>
<dbReference type="GO" id="GO:0051015">
    <property type="term" value="F:actin filament binding"/>
    <property type="evidence" value="ECO:0007669"/>
    <property type="project" value="InterPro"/>
</dbReference>
<feature type="domain" description="Talin IBS2B" evidence="4">
    <location>
        <begin position="74"/>
        <end position="110"/>
    </location>
</feature>
<dbReference type="EMBL" id="JH822675">
    <property type="protein sequence ID" value="EKC17554.1"/>
    <property type="molecule type" value="Genomic_DNA"/>
</dbReference>
<keyword evidence="2" id="KW-0963">Cytoplasm</keyword>
<feature type="domain" description="Talin 1-like rod-segment" evidence="3">
    <location>
        <begin position="192"/>
        <end position="233"/>
    </location>
</feature>
<organism evidence="5">
    <name type="scientific">Magallana gigas</name>
    <name type="common">Pacific oyster</name>
    <name type="synonym">Crassostrea gigas</name>
    <dbReference type="NCBI Taxonomy" id="29159"/>
    <lineage>
        <taxon>Eukaryota</taxon>
        <taxon>Metazoa</taxon>
        <taxon>Spiralia</taxon>
        <taxon>Lophotrochozoa</taxon>
        <taxon>Mollusca</taxon>
        <taxon>Bivalvia</taxon>
        <taxon>Autobranchia</taxon>
        <taxon>Pteriomorphia</taxon>
        <taxon>Ostreida</taxon>
        <taxon>Ostreoidea</taxon>
        <taxon>Ostreidae</taxon>
        <taxon>Magallana</taxon>
    </lineage>
</organism>
<dbReference type="PANTHER" id="PTHR19981:SF1">
    <property type="entry name" value="RHEA, ISOFORM B"/>
    <property type="match status" value="1"/>
</dbReference>
<accession>K1PFH4</accession>
<dbReference type="GO" id="GO:0030036">
    <property type="term" value="P:actin cytoskeleton organization"/>
    <property type="evidence" value="ECO:0007669"/>
    <property type="project" value="TreeGrafter"/>
</dbReference>
<comment type="subcellular location">
    <subcellularLocation>
        <location evidence="1">Cytoplasm</location>
    </subcellularLocation>
</comment>
<dbReference type="GO" id="GO:0098609">
    <property type="term" value="P:cell-cell adhesion"/>
    <property type="evidence" value="ECO:0007669"/>
    <property type="project" value="TreeGrafter"/>
</dbReference>
<protein>
    <submittedName>
        <fullName evidence="5">Talin-2</fullName>
    </submittedName>
</protein>